<dbReference type="Proteomes" id="UP001604336">
    <property type="component" value="Unassembled WGS sequence"/>
</dbReference>
<keyword evidence="3" id="KW-1185">Reference proteome</keyword>
<feature type="compositionally biased region" description="Polar residues" evidence="1">
    <location>
        <begin position="105"/>
        <end position="114"/>
    </location>
</feature>
<keyword evidence="2" id="KW-0808">Transferase</keyword>
<dbReference type="GO" id="GO:0008168">
    <property type="term" value="F:methyltransferase activity"/>
    <property type="evidence" value="ECO:0007669"/>
    <property type="project" value="UniProtKB-KW"/>
</dbReference>
<reference evidence="3" key="1">
    <citation type="submission" date="2024-07" db="EMBL/GenBank/DDBJ databases">
        <title>Two chromosome-level genome assemblies of Korean endemic species Abeliophyllum distichum and Forsythia ovata (Oleaceae).</title>
        <authorList>
            <person name="Jang H."/>
        </authorList>
    </citation>
    <scope>NUCLEOTIDE SEQUENCE [LARGE SCALE GENOMIC DNA]</scope>
</reference>
<comment type="caution">
    <text evidence="2">The sequence shown here is derived from an EMBL/GenBank/DDBJ whole genome shotgun (WGS) entry which is preliminary data.</text>
</comment>
<feature type="region of interest" description="Disordered" evidence="1">
    <location>
        <begin position="1"/>
        <end position="114"/>
    </location>
</feature>
<name>A0ABD1V4C2_9LAMI</name>
<organism evidence="2 3">
    <name type="scientific">Abeliophyllum distichum</name>
    <dbReference type="NCBI Taxonomy" id="126358"/>
    <lineage>
        <taxon>Eukaryota</taxon>
        <taxon>Viridiplantae</taxon>
        <taxon>Streptophyta</taxon>
        <taxon>Embryophyta</taxon>
        <taxon>Tracheophyta</taxon>
        <taxon>Spermatophyta</taxon>
        <taxon>Magnoliopsida</taxon>
        <taxon>eudicotyledons</taxon>
        <taxon>Gunneridae</taxon>
        <taxon>Pentapetalae</taxon>
        <taxon>asterids</taxon>
        <taxon>lamiids</taxon>
        <taxon>Lamiales</taxon>
        <taxon>Oleaceae</taxon>
        <taxon>Forsythieae</taxon>
        <taxon>Abeliophyllum</taxon>
    </lineage>
</organism>
<feature type="compositionally biased region" description="Low complexity" evidence="1">
    <location>
        <begin position="52"/>
        <end position="68"/>
    </location>
</feature>
<gene>
    <name evidence="2" type="ORF">Adt_05504</name>
</gene>
<dbReference type="GO" id="GO:0032259">
    <property type="term" value="P:methylation"/>
    <property type="evidence" value="ECO:0007669"/>
    <property type="project" value="UniProtKB-KW"/>
</dbReference>
<dbReference type="EMBL" id="JBFOLK010000002">
    <property type="protein sequence ID" value="KAL2532153.1"/>
    <property type="molecule type" value="Genomic_DNA"/>
</dbReference>
<keyword evidence="2" id="KW-0489">Methyltransferase</keyword>
<dbReference type="AlphaFoldDB" id="A0ABD1V4C2"/>
<evidence type="ECO:0000313" key="3">
    <source>
        <dbReference type="Proteomes" id="UP001604336"/>
    </source>
</evidence>
<evidence type="ECO:0000256" key="1">
    <source>
        <dbReference type="SAM" id="MobiDB-lite"/>
    </source>
</evidence>
<feature type="compositionally biased region" description="Basic and acidic residues" evidence="1">
    <location>
        <begin position="34"/>
        <end position="44"/>
    </location>
</feature>
<evidence type="ECO:0000313" key="2">
    <source>
        <dbReference type="EMBL" id="KAL2532153.1"/>
    </source>
</evidence>
<sequence>MMSLSKNPSDMMLEAYNQSADDFRGLNDIPSPRDIVDEFREEPSQPRPPPRRASSSSPPVASSLPVARILASPPVAHQRQYRKKFGLDQKRQRSMASESDVEVTVNENQQPQPKIQIYPTSTGEISSFWREKYERYAKKYCDIFYKCHQDKTWMKMIVR</sequence>
<proteinExistence type="predicted"/>
<protein>
    <submittedName>
        <fullName evidence="2">Methyltransferase</fullName>
    </submittedName>
</protein>
<accession>A0ABD1V4C2</accession>